<dbReference type="Proteomes" id="UP000319824">
    <property type="component" value="Unassembled WGS sequence"/>
</dbReference>
<reference evidence="1 2" key="1">
    <citation type="submission" date="2019-06" db="EMBL/GenBank/DDBJ databases">
        <title>Pac Bio to generate improved reference genome sequences for organisms with transposon mutant libraries (support for FEBA project).</title>
        <authorList>
            <person name="Blow M."/>
        </authorList>
    </citation>
    <scope>NUCLEOTIDE SEQUENCE [LARGE SCALE GENOMIC DNA]</scope>
    <source>
        <strain evidence="1 2">USDA 1844</strain>
    </source>
</reference>
<comment type="caution">
    <text evidence="1">The sequence shown here is derived from an EMBL/GenBank/DDBJ whole genome shotgun (WGS) entry which is preliminary data.</text>
</comment>
<name>A0A559SMI0_9HYPH</name>
<dbReference type="EMBL" id="VISO01000003">
    <property type="protein sequence ID" value="TVZ63564.1"/>
    <property type="molecule type" value="Genomic_DNA"/>
</dbReference>
<dbReference type="AlphaFoldDB" id="A0A559SMI0"/>
<evidence type="ECO:0000313" key="2">
    <source>
        <dbReference type="Proteomes" id="UP000319824"/>
    </source>
</evidence>
<gene>
    <name evidence="1" type="ORF">BCL32_3718</name>
</gene>
<evidence type="ECO:0000313" key="1">
    <source>
        <dbReference type="EMBL" id="TVZ63564.1"/>
    </source>
</evidence>
<sequence>MWQARRQQNHRAAQQIGRLLDEAGGIKDTFVTPASLHVATDAVRAWPRGFIEVSERIRDVWRCPTYREGRNYKHPVYREIRAFRRLFGHSFETMVRDQLRGGVKATVTPCDDAAKDRTARFRRPHPRTTRVGGFDTESDKERLELASLLARSSRRVKDEARRTGLPVIEMIRLYEEGLAALPRS</sequence>
<protein>
    <submittedName>
        <fullName evidence="1">Uncharacterized protein</fullName>
    </submittedName>
</protein>
<organism evidence="1 2">
    <name type="scientific">Rhizobium mongolense USDA 1844</name>
    <dbReference type="NCBI Taxonomy" id="1079460"/>
    <lineage>
        <taxon>Bacteria</taxon>
        <taxon>Pseudomonadati</taxon>
        <taxon>Pseudomonadota</taxon>
        <taxon>Alphaproteobacteria</taxon>
        <taxon>Hyphomicrobiales</taxon>
        <taxon>Rhizobiaceae</taxon>
        <taxon>Rhizobium/Agrobacterium group</taxon>
        <taxon>Rhizobium</taxon>
    </lineage>
</organism>
<proteinExistence type="predicted"/>
<accession>A0A559SMI0</accession>